<organism evidence="2 3">
    <name type="scientific">Paramecium primaurelia</name>
    <dbReference type="NCBI Taxonomy" id="5886"/>
    <lineage>
        <taxon>Eukaryota</taxon>
        <taxon>Sar</taxon>
        <taxon>Alveolata</taxon>
        <taxon>Ciliophora</taxon>
        <taxon>Intramacronucleata</taxon>
        <taxon>Oligohymenophorea</taxon>
        <taxon>Peniculida</taxon>
        <taxon>Parameciidae</taxon>
        <taxon>Paramecium</taxon>
    </lineage>
</organism>
<name>A0A8S1P205_PARPR</name>
<feature type="transmembrane region" description="Helical" evidence="1">
    <location>
        <begin position="6"/>
        <end position="27"/>
    </location>
</feature>
<keyword evidence="1" id="KW-0472">Membrane</keyword>
<keyword evidence="1" id="KW-0812">Transmembrane</keyword>
<sequence>MLEIVLTFFNLTFQFQFTMFQLFYSLITLQKYVNVRQICTYLILLSSPTPKEDELKQYSNKLGQPLVNKDTFVNTPAWFDDYERIPEEENTNYFDRVIYIKELLFFVHKDENDMLATKQYIDILNVEGDRFVDYLLQNIQHQ</sequence>
<protein>
    <submittedName>
        <fullName evidence="2">Uncharacterized protein</fullName>
    </submittedName>
</protein>
<dbReference type="PANTHER" id="PTHR14919">
    <property type="entry name" value="KPL2-RELATED"/>
    <property type="match status" value="1"/>
</dbReference>
<keyword evidence="3" id="KW-1185">Reference proteome</keyword>
<reference evidence="2" key="1">
    <citation type="submission" date="2021-01" db="EMBL/GenBank/DDBJ databases">
        <authorList>
            <consortium name="Genoscope - CEA"/>
            <person name="William W."/>
        </authorList>
    </citation>
    <scope>NUCLEOTIDE SEQUENCE</scope>
</reference>
<dbReference type="Proteomes" id="UP000688137">
    <property type="component" value="Unassembled WGS sequence"/>
</dbReference>
<keyword evidence="1" id="KW-1133">Transmembrane helix</keyword>
<proteinExistence type="predicted"/>
<dbReference type="AlphaFoldDB" id="A0A8S1P205"/>
<evidence type="ECO:0000256" key="1">
    <source>
        <dbReference type="SAM" id="Phobius"/>
    </source>
</evidence>
<comment type="caution">
    <text evidence="2">The sequence shown here is derived from an EMBL/GenBank/DDBJ whole genome shotgun (WGS) entry which is preliminary data.</text>
</comment>
<accession>A0A8S1P205</accession>
<evidence type="ECO:0000313" key="3">
    <source>
        <dbReference type="Proteomes" id="UP000688137"/>
    </source>
</evidence>
<evidence type="ECO:0000313" key="2">
    <source>
        <dbReference type="EMBL" id="CAD8097093.1"/>
    </source>
</evidence>
<dbReference type="PANTHER" id="PTHR14919:SF0">
    <property type="entry name" value="SPERM FLAGELLAR PROTEIN 2"/>
    <property type="match status" value="1"/>
</dbReference>
<dbReference type="InterPro" id="IPR052634">
    <property type="entry name" value="Sperm_flagellar-bone_growth"/>
</dbReference>
<gene>
    <name evidence="2" type="ORF">PPRIM_AZ9-3.1.T1030048</name>
</gene>
<dbReference type="EMBL" id="CAJJDM010000106">
    <property type="protein sequence ID" value="CAD8097093.1"/>
    <property type="molecule type" value="Genomic_DNA"/>
</dbReference>